<protein>
    <recommendedName>
        <fullName evidence="3">Porin</fullName>
    </recommendedName>
</protein>
<dbReference type="Proteomes" id="UP001236663">
    <property type="component" value="Unassembled WGS sequence"/>
</dbReference>
<comment type="caution">
    <text evidence="1">The sequence shown here is derived from an EMBL/GenBank/DDBJ whole genome shotgun (WGS) entry which is preliminary data.</text>
</comment>
<evidence type="ECO:0000313" key="2">
    <source>
        <dbReference type="Proteomes" id="UP001236663"/>
    </source>
</evidence>
<evidence type="ECO:0000313" key="1">
    <source>
        <dbReference type="EMBL" id="MDN3687578.1"/>
    </source>
</evidence>
<gene>
    <name evidence="1" type="ORF">QWZ15_07050</name>
</gene>
<dbReference type="EMBL" id="JAUFQS010000006">
    <property type="protein sequence ID" value="MDN3687578.1"/>
    <property type="molecule type" value="Genomic_DNA"/>
</dbReference>
<reference evidence="2" key="1">
    <citation type="journal article" date="2019" name="Int. J. Syst. Evol. Microbiol.">
        <title>The Global Catalogue of Microorganisms (GCM) 10K type strain sequencing project: providing services to taxonomists for standard genome sequencing and annotation.</title>
        <authorList>
            <consortium name="The Broad Institute Genomics Platform"/>
            <consortium name="The Broad Institute Genome Sequencing Center for Infectious Disease"/>
            <person name="Wu L."/>
            <person name="Ma J."/>
        </authorList>
    </citation>
    <scope>NUCLEOTIDE SEQUENCE [LARGE SCALE GENOMIC DNA]</scope>
    <source>
        <strain evidence="2">CECT 7706</strain>
    </source>
</reference>
<evidence type="ECO:0008006" key="3">
    <source>
        <dbReference type="Google" id="ProtNLM"/>
    </source>
</evidence>
<name>A0ABT8C476_9BACT</name>
<organism evidence="1 2">
    <name type="scientific">Cyclobacterium jeungdonense</name>
    <dbReference type="NCBI Taxonomy" id="708087"/>
    <lineage>
        <taxon>Bacteria</taxon>
        <taxon>Pseudomonadati</taxon>
        <taxon>Bacteroidota</taxon>
        <taxon>Cytophagia</taxon>
        <taxon>Cytophagales</taxon>
        <taxon>Cyclobacteriaceae</taxon>
        <taxon>Cyclobacterium</taxon>
    </lineage>
</organism>
<dbReference type="RefSeq" id="WP_163385150.1">
    <property type="nucleotide sequence ID" value="NZ_JAUFQS010000006.1"/>
</dbReference>
<accession>A0ABT8C476</accession>
<sequence length="448" mass="50225">MKGIVKLIVVIYVSIVGQTFSQSLKKKDKDIPNSELKFKLNENGSNYVKFTFLNQVWIRSTQNNPGSTVDGYSEEQTFDIGLRRTRLQVYGQLTDRVFFYTQFGTNNLSYVGTRKQGLFFHDALGELKVVKDHLSIGTGLTGWNGLSRYSSPSVGSILSLDAPLYQQATNDVTDQFLRKYSIYAKGKIGILDYRVAVSKPMTVENTAVQGSEPMEYALFSARPPNPQFHGYLMFQFLDKESNLTPYNTGSYLGKKRVFNLGAGFLYQKDAMWFTQGESGPVQYDDLGLLAFDVFYDQPLNQKTGTALTAYASLHVDNYGKDYIRNLGVMNPTNGVVPGQGSFNGAGNAFPMIGTGKAAYFQTGYLFPKNLLKGWGTLQPFIASQFANWDRLNDSMLMYEYGINWLINGNATKMSLNYQSRPVFDSVQEGIINQTDRKGMLVLQFQVAI</sequence>
<keyword evidence="2" id="KW-1185">Reference proteome</keyword>
<proteinExistence type="predicted"/>